<dbReference type="InterPro" id="IPR016187">
    <property type="entry name" value="CTDL_fold"/>
</dbReference>
<keyword evidence="1" id="KW-1015">Disulfide bond</keyword>
<dbReference type="InterPro" id="IPR016186">
    <property type="entry name" value="C-type_lectin-like/link_sf"/>
</dbReference>
<dbReference type="PROSITE" id="PS00615">
    <property type="entry name" value="C_TYPE_LECTIN_1"/>
    <property type="match status" value="1"/>
</dbReference>
<name>A0A8S3RBN5_MYTED</name>
<evidence type="ECO:0000256" key="1">
    <source>
        <dbReference type="ARBA" id="ARBA00023157"/>
    </source>
</evidence>
<keyword evidence="5" id="KW-1185">Reference proteome</keyword>
<proteinExistence type="predicted"/>
<evidence type="ECO:0000256" key="2">
    <source>
        <dbReference type="SAM" id="MobiDB-lite"/>
    </source>
</evidence>
<dbReference type="Gene3D" id="3.10.100.10">
    <property type="entry name" value="Mannose-Binding Protein A, subunit A"/>
    <property type="match status" value="1"/>
</dbReference>
<feature type="compositionally biased region" description="Basic residues" evidence="2">
    <location>
        <begin position="165"/>
        <end position="181"/>
    </location>
</feature>
<feature type="compositionally biased region" description="Basic and acidic residues" evidence="2">
    <location>
        <begin position="200"/>
        <end position="242"/>
    </location>
</feature>
<dbReference type="Pfam" id="PF00059">
    <property type="entry name" value="Lectin_C"/>
    <property type="match status" value="1"/>
</dbReference>
<dbReference type="Proteomes" id="UP000683360">
    <property type="component" value="Unassembled WGS sequence"/>
</dbReference>
<feature type="compositionally biased region" description="Polar residues" evidence="2">
    <location>
        <begin position="267"/>
        <end position="279"/>
    </location>
</feature>
<reference evidence="4" key="1">
    <citation type="submission" date="2021-03" db="EMBL/GenBank/DDBJ databases">
        <authorList>
            <person name="Bekaert M."/>
        </authorList>
    </citation>
    <scope>NUCLEOTIDE SEQUENCE</scope>
</reference>
<feature type="compositionally biased region" description="Basic and acidic residues" evidence="2">
    <location>
        <begin position="254"/>
        <end position="265"/>
    </location>
</feature>
<accession>A0A8S3RBN5</accession>
<feature type="domain" description="C-type lectin" evidence="3">
    <location>
        <begin position="291"/>
        <end position="377"/>
    </location>
</feature>
<sequence>MMLRKVFKGINNEEMYGSTATLFVSQSNIAESRGTRFLRQESILRKENKAIVHELLTNFNMENAKEKHMEAKVVEFSWDSNEFSFDSTLSTAKVRSRLQHLMGTDVIRINDKRYIDKMYEKLEIEQEAEVCKKEQALEDAEDERLRSLQLSGVLPKPKQTPLQVKQKRDHMKLSQHKKNKNKPAEERNEESVILIEEETTDQRDVTTQVEKIEQSNKDDRMKTKDTKKGQCLTKDHKGESKNTDQPSHTTETISSKETEINKEVKFNNGTYTKQENQNRTAERTPTGKFAQKETPFVKELRGTQVSGTLTWTAGIRDPGGDIVWQDTNGAQSSISYSNWSPGEPIGPAGVADCVGVYMSFGKWVDIRCSGIHIVVCKKVKS</sequence>
<dbReference type="AlphaFoldDB" id="A0A8S3RBN5"/>
<dbReference type="InterPro" id="IPR001304">
    <property type="entry name" value="C-type_lectin-like"/>
</dbReference>
<dbReference type="PROSITE" id="PS50041">
    <property type="entry name" value="C_TYPE_LECTIN_2"/>
    <property type="match status" value="1"/>
</dbReference>
<dbReference type="OrthoDB" id="6150133at2759"/>
<dbReference type="EMBL" id="CAJPWZ010001061">
    <property type="protein sequence ID" value="CAG2206772.1"/>
    <property type="molecule type" value="Genomic_DNA"/>
</dbReference>
<evidence type="ECO:0000313" key="5">
    <source>
        <dbReference type="Proteomes" id="UP000683360"/>
    </source>
</evidence>
<protein>
    <recommendedName>
        <fullName evidence="3">C-type lectin domain-containing protein</fullName>
    </recommendedName>
</protein>
<evidence type="ECO:0000313" key="4">
    <source>
        <dbReference type="EMBL" id="CAG2206772.1"/>
    </source>
</evidence>
<feature type="region of interest" description="Disordered" evidence="2">
    <location>
        <begin position="148"/>
        <end position="284"/>
    </location>
</feature>
<dbReference type="SUPFAM" id="SSF56436">
    <property type="entry name" value="C-type lectin-like"/>
    <property type="match status" value="1"/>
</dbReference>
<gene>
    <name evidence="4" type="ORF">MEDL_21078</name>
</gene>
<organism evidence="4 5">
    <name type="scientific">Mytilus edulis</name>
    <name type="common">Blue mussel</name>
    <dbReference type="NCBI Taxonomy" id="6550"/>
    <lineage>
        <taxon>Eukaryota</taxon>
        <taxon>Metazoa</taxon>
        <taxon>Spiralia</taxon>
        <taxon>Lophotrochozoa</taxon>
        <taxon>Mollusca</taxon>
        <taxon>Bivalvia</taxon>
        <taxon>Autobranchia</taxon>
        <taxon>Pteriomorphia</taxon>
        <taxon>Mytilida</taxon>
        <taxon>Mytiloidea</taxon>
        <taxon>Mytilidae</taxon>
        <taxon>Mytilinae</taxon>
        <taxon>Mytilus</taxon>
    </lineage>
</organism>
<evidence type="ECO:0000259" key="3">
    <source>
        <dbReference type="PROSITE" id="PS50041"/>
    </source>
</evidence>
<dbReference type="InterPro" id="IPR018378">
    <property type="entry name" value="C-type_lectin_CS"/>
</dbReference>
<comment type="caution">
    <text evidence="4">The sequence shown here is derived from an EMBL/GenBank/DDBJ whole genome shotgun (WGS) entry which is preliminary data.</text>
</comment>